<dbReference type="PROSITE" id="PS50011">
    <property type="entry name" value="PROTEIN_KINASE_DOM"/>
    <property type="match status" value="1"/>
</dbReference>
<evidence type="ECO:0000313" key="5">
    <source>
        <dbReference type="EMBL" id="PRW51042.1"/>
    </source>
</evidence>
<dbReference type="InterPro" id="IPR001245">
    <property type="entry name" value="Ser-Thr/Tyr_kinase_cat_dom"/>
</dbReference>
<dbReference type="STRING" id="3076.A0A2P6TNY9"/>
<dbReference type="Pfam" id="PF01590">
    <property type="entry name" value="GAF"/>
    <property type="match status" value="1"/>
</dbReference>
<dbReference type="SUPFAM" id="SSF55781">
    <property type="entry name" value="GAF domain-like"/>
    <property type="match status" value="1"/>
</dbReference>
<dbReference type="InterPro" id="IPR029016">
    <property type="entry name" value="GAF-like_dom_sf"/>
</dbReference>
<keyword evidence="2" id="KW-0547">Nucleotide-binding</keyword>
<dbReference type="AlphaFoldDB" id="A0A2P6TNY9"/>
<dbReference type="PROSITE" id="PS00107">
    <property type="entry name" value="PROTEIN_KINASE_ATP"/>
    <property type="match status" value="1"/>
</dbReference>
<sequence>MGCAISTTLGSPDGDRGVAAAPATAAGPPPLPAREAAAACCYKPESENARLRAVLDCHQLDTPAERRFDGITSLLKDLLEVPVAVVGLIDDDRLFLKSAAGDAQPGASHDRLHSFCDASLRAPNPRMMVVPDTLEDARFKHNEFVKIGIRSYTGAPLVSSDGHVMGSLGVMDTRPRTFSPSALNILCNFAELVVRELERDKALELQRQQELAALQTRTVRALSCFLDAVCFCDTSEQGWPIRWANDKWEALTGRRGSEGGCEGSSEEPGGLLLWDIFSRVHPELQRQASQARHFRQPLCITVPGPAGGSQLTLELRPATRDHLSALAPTIAVPNFVEGLDPAQQPGLDRLYFIVARPAASPSPFKPPPPPLGQVAGVQNGLGSTHTGPAAAPASDTGSSHLDAMPCSPPSVARDHPARGMLSAGSSASDSRPAYSSLNGSGSSGGPLRPLSSFGLRPPVALAGLHLGPKLGSGSYGHVYRATMGSHMVAVKIIDSKVQPGDGAPTRAMLEALLSQQLQHPCIVRTLTSAWEDSAQGASEWSASEWGHSRWSVASDSASLRSLDSPLLSGVDDDEQCCIAGHPIQQMWIVQEYCDHGTLGDAIDRGWLRVRRDPDAPADLRAVLLTAQEVAQALSYLHSRDIIHSDLTPHNVLLKRRPAPPGDPRPFCAKVSDFGLARTMEQEAVKTATCGCITHMPLELITEQLLTRAVDSYSFGVIVLEMLAGERAWAGRNTAQILYALTVDRQKLRVPAGYPAPLQELVEACLQDDHTQRPSFSTIEARLAALLEACGADYVR</sequence>
<dbReference type="Pfam" id="PF07714">
    <property type="entry name" value="PK_Tyr_Ser-Thr"/>
    <property type="match status" value="1"/>
</dbReference>
<protein>
    <submittedName>
        <fullName evidence="5">Serine threonine-kinase CTR1</fullName>
    </submittedName>
</protein>
<feature type="binding site" evidence="2">
    <location>
        <position position="491"/>
    </location>
    <ligand>
        <name>ATP</name>
        <dbReference type="ChEBI" id="CHEBI:30616"/>
    </ligand>
</feature>
<dbReference type="PROSITE" id="PS00109">
    <property type="entry name" value="PROTEIN_KINASE_TYR"/>
    <property type="match status" value="1"/>
</dbReference>
<name>A0A2P6TNY9_CHLSO</name>
<proteinExistence type="predicted"/>
<dbReference type="Proteomes" id="UP000239899">
    <property type="component" value="Unassembled WGS sequence"/>
</dbReference>
<evidence type="ECO:0000256" key="1">
    <source>
        <dbReference type="ARBA" id="ARBA00023170"/>
    </source>
</evidence>
<dbReference type="InterPro" id="IPR000719">
    <property type="entry name" value="Prot_kinase_dom"/>
</dbReference>
<evidence type="ECO:0000256" key="2">
    <source>
        <dbReference type="PROSITE-ProRule" id="PRU10141"/>
    </source>
</evidence>
<dbReference type="InterPro" id="IPR017441">
    <property type="entry name" value="Protein_kinase_ATP_BS"/>
</dbReference>
<dbReference type="InterPro" id="IPR051681">
    <property type="entry name" value="Ser/Thr_Kinases-Pseudokinases"/>
</dbReference>
<dbReference type="PANTHER" id="PTHR44329">
    <property type="entry name" value="SERINE/THREONINE-PROTEIN KINASE TNNI3K-RELATED"/>
    <property type="match status" value="1"/>
</dbReference>
<organism evidence="5 6">
    <name type="scientific">Chlorella sorokiniana</name>
    <name type="common">Freshwater green alga</name>
    <dbReference type="NCBI Taxonomy" id="3076"/>
    <lineage>
        <taxon>Eukaryota</taxon>
        <taxon>Viridiplantae</taxon>
        <taxon>Chlorophyta</taxon>
        <taxon>core chlorophytes</taxon>
        <taxon>Trebouxiophyceae</taxon>
        <taxon>Chlorellales</taxon>
        <taxon>Chlorellaceae</taxon>
        <taxon>Chlorella clade</taxon>
        <taxon>Chlorella</taxon>
    </lineage>
</organism>
<evidence type="ECO:0000256" key="3">
    <source>
        <dbReference type="SAM" id="MobiDB-lite"/>
    </source>
</evidence>
<gene>
    <name evidence="5" type="ORF">C2E21_5332</name>
</gene>
<dbReference type="InterPro" id="IPR011009">
    <property type="entry name" value="Kinase-like_dom_sf"/>
</dbReference>
<dbReference type="PANTHER" id="PTHR44329:SF214">
    <property type="entry name" value="PROTEIN KINASE DOMAIN-CONTAINING PROTEIN"/>
    <property type="match status" value="1"/>
</dbReference>
<dbReference type="InterPro" id="IPR008266">
    <property type="entry name" value="Tyr_kinase_AS"/>
</dbReference>
<keyword evidence="1" id="KW-0675">Receptor</keyword>
<comment type="caution">
    <text evidence="5">The sequence shown here is derived from an EMBL/GenBank/DDBJ whole genome shotgun (WGS) entry which is preliminary data.</text>
</comment>
<feature type="compositionally biased region" description="Polar residues" evidence="3">
    <location>
        <begin position="1"/>
        <end position="10"/>
    </location>
</feature>
<dbReference type="EMBL" id="LHPG02000010">
    <property type="protein sequence ID" value="PRW51042.1"/>
    <property type="molecule type" value="Genomic_DNA"/>
</dbReference>
<feature type="domain" description="Protein kinase" evidence="4">
    <location>
        <begin position="464"/>
        <end position="786"/>
    </location>
</feature>
<dbReference type="SMART" id="SM00065">
    <property type="entry name" value="GAF"/>
    <property type="match status" value="1"/>
</dbReference>
<feature type="region of interest" description="Disordered" evidence="3">
    <location>
        <begin position="1"/>
        <end position="29"/>
    </location>
</feature>
<dbReference type="Gene3D" id="3.30.450.40">
    <property type="match status" value="1"/>
</dbReference>
<dbReference type="GO" id="GO:0005524">
    <property type="term" value="F:ATP binding"/>
    <property type="evidence" value="ECO:0007669"/>
    <property type="project" value="UniProtKB-UniRule"/>
</dbReference>
<dbReference type="GO" id="GO:0004674">
    <property type="term" value="F:protein serine/threonine kinase activity"/>
    <property type="evidence" value="ECO:0007669"/>
    <property type="project" value="TreeGrafter"/>
</dbReference>
<dbReference type="Gene3D" id="1.10.510.10">
    <property type="entry name" value="Transferase(Phosphotransferase) domain 1"/>
    <property type="match status" value="1"/>
</dbReference>
<dbReference type="OrthoDB" id="4062651at2759"/>
<keyword evidence="2" id="KW-0067">ATP-binding</keyword>
<dbReference type="Gene3D" id="3.30.200.20">
    <property type="entry name" value="Phosphorylase Kinase, domain 1"/>
    <property type="match status" value="1"/>
</dbReference>
<reference evidence="5 6" key="1">
    <citation type="journal article" date="2018" name="Plant J.">
        <title>Genome sequences of Chlorella sorokiniana UTEX 1602 and Micractinium conductrix SAG 241.80: implications to maltose excretion by a green alga.</title>
        <authorList>
            <person name="Arriola M.B."/>
            <person name="Velmurugan N."/>
            <person name="Zhang Y."/>
            <person name="Plunkett M.H."/>
            <person name="Hondzo H."/>
            <person name="Barney B.M."/>
        </authorList>
    </citation>
    <scope>NUCLEOTIDE SEQUENCE [LARGE SCALE GENOMIC DNA]</scope>
    <source>
        <strain evidence="6">UTEX 1602</strain>
    </source>
</reference>
<evidence type="ECO:0000259" key="4">
    <source>
        <dbReference type="PROSITE" id="PS50011"/>
    </source>
</evidence>
<evidence type="ECO:0000313" key="6">
    <source>
        <dbReference type="Proteomes" id="UP000239899"/>
    </source>
</evidence>
<keyword evidence="6" id="KW-1185">Reference proteome</keyword>
<dbReference type="SUPFAM" id="SSF56112">
    <property type="entry name" value="Protein kinase-like (PK-like)"/>
    <property type="match status" value="1"/>
</dbReference>
<feature type="region of interest" description="Disordered" evidence="3">
    <location>
        <begin position="361"/>
        <end position="450"/>
    </location>
</feature>
<feature type="compositionally biased region" description="Low complexity" evidence="3">
    <location>
        <begin position="425"/>
        <end position="450"/>
    </location>
</feature>
<accession>A0A2P6TNY9</accession>
<dbReference type="InterPro" id="IPR003018">
    <property type="entry name" value="GAF"/>
</dbReference>